<proteinExistence type="predicted"/>
<feature type="compositionally biased region" description="Basic and acidic residues" evidence="1">
    <location>
        <begin position="27"/>
        <end position="40"/>
    </location>
</feature>
<sequence>MNKSSLELERKCLLAERERLSASQTKQSEKEDPKEDHSSIAEDNSELRNISARKKEYQQELIQQIEEKRRSIEILKEKEREQERVLTRRLQDQLETIKLEEQLEMERIKAMEMRFKAEQNRHMRNHILAKLENDSKLLEPDDLANFTNKKTDKENLQNSKGNNVYKYFSNSGKKPFQSPKDQFDEIDFHKIEKECFHLSEKICPICDRPLKELEPFCLRCHNRILYHSAILVDPKHAGNEDINANIQDDRNSNNGCEDLDTKKWENGKVFACVKCERIYAFCPQCWKKDDTCSACNTQKNLCMYCRTNLCSFCLGEVASGKNSENHHVNEKSDYITDSSFQIAANGETETSYLCVGTEIFSQNNLSGKCAEHSPNYLYGETSPSTQLNKQLVTTNNITGPEIIKINQKRLKNSPDDRQVLNNYNDKDIQKLRQKTDTTLMNYLRNYKDLTFYSNGRALETTANSRRNVLNGDSLAIPILCDMPKMVRKGKPKPNNLFSNLKQRWDIPAVQTITISATSPKVVTQVGAIRKQLQTENLFLDNRD</sequence>
<dbReference type="Proteomes" id="UP000095300">
    <property type="component" value="Unassembled WGS sequence"/>
</dbReference>
<evidence type="ECO:0000313" key="3">
    <source>
        <dbReference type="Proteomes" id="UP000095300"/>
    </source>
</evidence>
<keyword evidence="3" id="KW-1185">Reference proteome</keyword>
<evidence type="ECO:0000313" key="2">
    <source>
        <dbReference type="EnsemblMetazoa" id="SCAU009110-PC"/>
    </source>
</evidence>
<dbReference type="EnsemblMetazoa" id="SCAU009110-RC">
    <property type="protein sequence ID" value="SCAU009110-PC"/>
    <property type="gene ID" value="SCAU009110"/>
</dbReference>
<reference evidence="2" key="1">
    <citation type="submission" date="2020-05" db="UniProtKB">
        <authorList>
            <consortium name="EnsemblMetazoa"/>
        </authorList>
    </citation>
    <scope>IDENTIFICATION</scope>
    <source>
        <strain evidence="2">USDA</strain>
    </source>
</reference>
<organism evidence="2 3">
    <name type="scientific">Stomoxys calcitrans</name>
    <name type="common">Stable fly</name>
    <name type="synonym">Conops calcitrans</name>
    <dbReference type="NCBI Taxonomy" id="35570"/>
    <lineage>
        <taxon>Eukaryota</taxon>
        <taxon>Metazoa</taxon>
        <taxon>Ecdysozoa</taxon>
        <taxon>Arthropoda</taxon>
        <taxon>Hexapoda</taxon>
        <taxon>Insecta</taxon>
        <taxon>Pterygota</taxon>
        <taxon>Neoptera</taxon>
        <taxon>Endopterygota</taxon>
        <taxon>Diptera</taxon>
        <taxon>Brachycera</taxon>
        <taxon>Muscomorpha</taxon>
        <taxon>Muscoidea</taxon>
        <taxon>Muscidae</taxon>
        <taxon>Stomoxys</taxon>
    </lineage>
</organism>
<dbReference type="VEuPathDB" id="VectorBase:SCAU009110"/>
<dbReference type="OrthoDB" id="7735955at2759"/>
<dbReference type="AlphaFoldDB" id="A0A1I8PLA9"/>
<name>A0A1I8PLA9_STOCA</name>
<gene>
    <name evidence="2" type="primary">106092950</name>
</gene>
<accession>A0A1I8PLA9</accession>
<protein>
    <submittedName>
        <fullName evidence="2">Uncharacterized protein</fullName>
    </submittedName>
</protein>
<feature type="region of interest" description="Disordered" evidence="1">
    <location>
        <begin position="17"/>
        <end position="52"/>
    </location>
</feature>
<evidence type="ECO:0000256" key="1">
    <source>
        <dbReference type="SAM" id="MobiDB-lite"/>
    </source>
</evidence>